<evidence type="ECO:0000256" key="3">
    <source>
        <dbReference type="ARBA" id="ARBA00023002"/>
    </source>
</evidence>
<feature type="domain" description="FAD-binding PCMH-type" evidence="4">
    <location>
        <begin position="1"/>
        <end position="171"/>
    </location>
</feature>
<dbReference type="Pfam" id="PF03450">
    <property type="entry name" value="CO_deh_flav_C"/>
    <property type="match status" value="1"/>
</dbReference>
<accession>A0A4Q9B4R1</accession>
<protein>
    <submittedName>
        <fullName evidence="5">Xanthine dehydrogenase family protein subunit M</fullName>
    </submittedName>
</protein>
<evidence type="ECO:0000259" key="4">
    <source>
        <dbReference type="PROSITE" id="PS51387"/>
    </source>
</evidence>
<evidence type="ECO:0000256" key="2">
    <source>
        <dbReference type="ARBA" id="ARBA00022827"/>
    </source>
</evidence>
<reference evidence="5 6" key="1">
    <citation type="submission" date="2019-02" db="EMBL/GenBank/DDBJ databases">
        <title>Thermus sp. a novel from hot spring.</title>
        <authorList>
            <person name="Zhao Z."/>
        </authorList>
    </citation>
    <scope>NUCLEOTIDE SEQUENCE [LARGE SCALE GENOMIC DNA]</scope>
    <source>
        <strain evidence="5 6">CFH 72773T</strain>
    </source>
</reference>
<dbReference type="OrthoDB" id="9774454at2"/>
<dbReference type="InterPro" id="IPR002346">
    <property type="entry name" value="Mopterin_DH_FAD-bd"/>
</dbReference>
<dbReference type="SMART" id="SM01092">
    <property type="entry name" value="CO_deh_flav_C"/>
    <property type="match status" value="1"/>
</dbReference>
<gene>
    <name evidence="5" type="ORF">ETP66_04005</name>
</gene>
<proteinExistence type="predicted"/>
<dbReference type="InterPro" id="IPR016169">
    <property type="entry name" value="FAD-bd_PCMH_sub2"/>
</dbReference>
<dbReference type="GO" id="GO:0016491">
    <property type="term" value="F:oxidoreductase activity"/>
    <property type="evidence" value="ECO:0007669"/>
    <property type="project" value="UniProtKB-KW"/>
</dbReference>
<dbReference type="InterPro" id="IPR016166">
    <property type="entry name" value="FAD-bd_PCMH"/>
</dbReference>
<evidence type="ECO:0000313" key="6">
    <source>
        <dbReference type="Proteomes" id="UP000292858"/>
    </source>
</evidence>
<organism evidence="5 6">
    <name type="scientific">Thermus thermamylovorans</name>
    <dbReference type="NCBI Taxonomy" id="2509362"/>
    <lineage>
        <taxon>Bacteria</taxon>
        <taxon>Thermotogati</taxon>
        <taxon>Deinococcota</taxon>
        <taxon>Deinococci</taxon>
        <taxon>Thermales</taxon>
        <taxon>Thermaceae</taxon>
        <taxon>Thermus</taxon>
    </lineage>
</organism>
<dbReference type="GO" id="GO:0071949">
    <property type="term" value="F:FAD binding"/>
    <property type="evidence" value="ECO:0007669"/>
    <property type="project" value="InterPro"/>
</dbReference>
<dbReference type="PROSITE" id="PS51387">
    <property type="entry name" value="FAD_PCMH"/>
    <property type="match status" value="1"/>
</dbReference>
<evidence type="ECO:0000313" key="5">
    <source>
        <dbReference type="EMBL" id="TBH20948.1"/>
    </source>
</evidence>
<name>A0A4Q9B4R1_9DEIN</name>
<dbReference type="InterPro" id="IPR051312">
    <property type="entry name" value="Diverse_Substr_Oxidored"/>
</dbReference>
<evidence type="ECO:0000256" key="1">
    <source>
        <dbReference type="ARBA" id="ARBA00022630"/>
    </source>
</evidence>
<dbReference type="AlphaFoldDB" id="A0A4Q9B4R1"/>
<dbReference type="RefSeq" id="WP_130840863.1">
    <property type="nucleotide sequence ID" value="NZ_SIJL01000004.1"/>
</dbReference>
<keyword evidence="2" id="KW-0274">FAD</keyword>
<sequence>MYPASFRYVRATSLDEALRILAENPEAKLLAGGHSLLPAMKLRLSAPSLLVDIGRLAELRGIRPADGGHWVGALTTHREVERSSLPLLPLVARHIGDPAVRNLGTLGGSLAHADPAADYPAGILALEAAIVARGPSGERRIPARDFFQGMFQTALDPGEVLVGVWLPGLPGYRFAYQKFPHPASGYAVVGVAVALKADGERVEDLRLGVTGAGYRPFRLLEVEDRLKAEGLKALEEALRDYTPQDPLAEDRFASAEYRLHLLRVLTRRAVDQAIGS</sequence>
<dbReference type="PANTHER" id="PTHR42659">
    <property type="entry name" value="XANTHINE DEHYDROGENASE SUBUNIT C-RELATED"/>
    <property type="match status" value="1"/>
</dbReference>
<dbReference type="Pfam" id="PF00941">
    <property type="entry name" value="FAD_binding_5"/>
    <property type="match status" value="1"/>
</dbReference>
<dbReference type="InterPro" id="IPR016167">
    <property type="entry name" value="FAD-bd_PCMH_sub1"/>
</dbReference>
<dbReference type="InterPro" id="IPR005107">
    <property type="entry name" value="CO_DH_flav_C"/>
</dbReference>
<dbReference type="SUPFAM" id="SSF56176">
    <property type="entry name" value="FAD-binding/transporter-associated domain-like"/>
    <property type="match status" value="1"/>
</dbReference>
<dbReference type="EMBL" id="SIJL01000004">
    <property type="protein sequence ID" value="TBH20948.1"/>
    <property type="molecule type" value="Genomic_DNA"/>
</dbReference>
<dbReference type="SMR" id="A0A4Q9B4R1"/>
<dbReference type="InterPro" id="IPR036318">
    <property type="entry name" value="FAD-bd_PCMH-like_sf"/>
</dbReference>
<dbReference type="Gene3D" id="3.30.390.50">
    <property type="entry name" value="CO dehydrogenase flavoprotein, C-terminal domain"/>
    <property type="match status" value="1"/>
</dbReference>
<dbReference type="Gene3D" id="3.30.43.10">
    <property type="entry name" value="Uridine Diphospho-n-acetylenolpyruvylglucosamine Reductase, domain 2"/>
    <property type="match status" value="1"/>
</dbReference>
<dbReference type="InterPro" id="IPR036683">
    <property type="entry name" value="CO_DH_flav_C_dom_sf"/>
</dbReference>
<keyword evidence="1" id="KW-0285">Flavoprotein</keyword>
<keyword evidence="6" id="KW-1185">Reference proteome</keyword>
<comment type="caution">
    <text evidence="5">The sequence shown here is derived from an EMBL/GenBank/DDBJ whole genome shotgun (WGS) entry which is preliminary data.</text>
</comment>
<dbReference type="PANTHER" id="PTHR42659:SF2">
    <property type="entry name" value="XANTHINE DEHYDROGENASE SUBUNIT C-RELATED"/>
    <property type="match status" value="1"/>
</dbReference>
<dbReference type="Gene3D" id="3.30.465.10">
    <property type="match status" value="1"/>
</dbReference>
<keyword evidence="3" id="KW-0560">Oxidoreductase</keyword>
<dbReference type="SUPFAM" id="SSF55447">
    <property type="entry name" value="CO dehydrogenase flavoprotein C-terminal domain-like"/>
    <property type="match status" value="1"/>
</dbReference>
<dbReference type="Proteomes" id="UP000292858">
    <property type="component" value="Unassembled WGS sequence"/>
</dbReference>